<organism evidence="3 4">
    <name type="scientific">Luteimonas notoginsengisoli</name>
    <dbReference type="NCBI Taxonomy" id="1578200"/>
    <lineage>
        <taxon>Bacteria</taxon>
        <taxon>Pseudomonadati</taxon>
        <taxon>Pseudomonadota</taxon>
        <taxon>Gammaproteobacteria</taxon>
        <taxon>Lysobacterales</taxon>
        <taxon>Lysobacteraceae</taxon>
        <taxon>Luteimonas</taxon>
    </lineage>
</organism>
<keyword evidence="3" id="KW-0255">Endonuclease</keyword>
<name>A0ABV7UVH2_9GAMM</name>
<dbReference type="GO" id="GO:0016787">
    <property type="term" value="F:hydrolase activity"/>
    <property type="evidence" value="ECO:0007669"/>
    <property type="project" value="UniProtKB-KW"/>
</dbReference>
<evidence type="ECO:0000313" key="3">
    <source>
        <dbReference type="EMBL" id="MFC3661007.1"/>
    </source>
</evidence>
<feature type="transmembrane region" description="Helical" evidence="1">
    <location>
        <begin position="6"/>
        <end position="25"/>
    </location>
</feature>
<dbReference type="Proteomes" id="UP001595724">
    <property type="component" value="Unassembled WGS sequence"/>
</dbReference>
<reference evidence="4" key="1">
    <citation type="journal article" date="2019" name="Int. J. Syst. Evol. Microbiol.">
        <title>The Global Catalogue of Microorganisms (GCM) 10K type strain sequencing project: providing services to taxonomists for standard genome sequencing and annotation.</title>
        <authorList>
            <consortium name="The Broad Institute Genomics Platform"/>
            <consortium name="The Broad Institute Genome Sequencing Center for Infectious Disease"/>
            <person name="Wu L."/>
            <person name="Ma J."/>
        </authorList>
    </citation>
    <scope>NUCLEOTIDE SEQUENCE [LARGE SCALE GENOMIC DNA]</scope>
    <source>
        <strain evidence="4">KCTC 42211</strain>
    </source>
</reference>
<keyword evidence="1" id="KW-1133">Transmembrane helix</keyword>
<sequence length="331" mass="35163">MIESAHWVIALAVAISIGVAGTLYFRIVVMRRDETAAGLAALAAMSWREFIHLVLEALARRGHARVFNREDPSGDNDYTLERDGKHYLLSCKHGSAFVLGGAHVTELANEIRLANAAGGILATQGRISASARPAAKVQKIELLDGPTLWPELRDSIDPELRAVIVADAATKARQRTLLSWLLALVAGIAVFLLLPAAPEPPAASAPIADRAVQPAGAADGGAPVAAEPAFDTGAPVAAEPTFDPAAPPDPPSLELQRQAVADAVSTLPMVDRAIWSTQSTLQVYLLDTRSDAFTEICPLLLRHDALASSRVQLTPPPGSSAQTRFRQCRSY</sequence>
<dbReference type="RefSeq" id="WP_386711596.1">
    <property type="nucleotide sequence ID" value="NZ_JBHRYF010000009.1"/>
</dbReference>
<keyword evidence="3" id="KW-0378">Hydrolase</keyword>
<dbReference type="InterPro" id="IPR011335">
    <property type="entry name" value="Restrct_endonuc-II-like"/>
</dbReference>
<feature type="domain" description="Restriction endonuclease type IV Mrr" evidence="2">
    <location>
        <begin position="43"/>
        <end position="148"/>
    </location>
</feature>
<keyword evidence="4" id="KW-1185">Reference proteome</keyword>
<evidence type="ECO:0000256" key="1">
    <source>
        <dbReference type="SAM" id="Phobius"/>
    </source>
</evidence>
<dbReference type="PANTHER" id="PTHR30015">
    <property type="entry name" value="MRR RESTRICTION SYSTEM PROTEIN"/>
    <property type="match status" value="1"/>
</dbReference>
<protein>
    <submittedName>
        <fullName evidence="3">Restriction endonuclease</fullName>
        <ecNumber evidence="3">3.1.21.-</ecNumber>
    </submittedName>
</protein>
<dbReference type="GO" id="GO:0004519">
    <property type="term" value="F:endonuclease activity"/>
    <property type="evidence" value="ECO:0007669"/>
    <property type="project" value="UniProtKB-KW"/>
</dbReference>
<gene>
    <name evidence="3" type="ORF">ACFOM9_13110</name>
</gene>
<feature type="transmembrane region" description="Helical" evidence="1">
    <location>
        <begin position="177"/>
        <end position="197"/>
    </location>
</feature>
<evidence type="ECO:0000259" key="2">
    <source>
        <dbReference type="Pfam" id="PF04471"/>
    </source>
</evidence>
<dbReference type="Pfam" id="PF04471">
    <property type="entry name" value="Mrr_cat"/>
    <property type="match status" value="1"/>
</dbReference>
<dbReference type="EMBL" id="JBHRYF010000009">
    <property type="protein sequence ID" value="MFC3661007.1"/>
    <property type="molecule type" value="Genomic_DNA"/>
</dbReference>
<dbReference type="PANTHER" id="PTHR30015:SF7">
    <property type="entry name" value="TYPE IV METHYL-DIRECTED RESTRICTION ENZYME ECOKMRR"/>
    <property type="match status" value="1"/>
</dbReference>
<dbReference type="InterPro" id="IPR052906">
    <property type="entry name" value="Type_IV_Methyl-Rstrct_Enzyme"/>
</dbReference>
<dbReference type="SUPFAM" id="SSF52980">
    <property type="entry name" value="Restriction endonuclease-like"/>
    <property type="match status" value="1"/>
</dbReference>
<accession>A0ABV7UVH2</accession>
<keyword evidence="3" id="KW-0540">Nuclease</keyword>
<proteinExistence type="predicted"/>
<keyword evidence="1" id="KW-0472">Membrane</keyword>
<evidence type="ECO:0000313" key="4">
    <source>
        <dbReference type="Proteomes" id="UP001595724"/>
    </source>
</evidence>
<keyword evidence="1" id="KW-0812">Transmembrane</keyword>
<dbReference type="InterPro" id="IPR007560">
    <property type="entry name" value="Restrct_endonuc_IV_Mrr"/>
</dbReference>
<dbReference type="EC" id="3.1.21.-" evidence="3"/>
<comment type="caution">
    <text evidence="3">The sequence shown here is derived from an EMBL/GenBank/DDBJ whole genome shotgun (WGS) entry which is preliminary data.</text>
</comment>